<dbReference type="OrthoDB" id="252257at2"/>
<reference evidence="4 5" key="1">
    <citation type="submission" date="2017-10" db="EMBL/GenBank/DDBJ databases">
        <title>Draft genome of Chryseomicrobium casticus sp. nov.</title>
        <authorList>
            <person name="Chakraborty R."/>
            <person name="Saha T."/>
        </authorList>
    </citation>
    <scope>NUCLEOTIDE SEQUENCE [LARGE SCALE GENOMIC DNA]</scope>
    <source>
        <strain evidence="4 5">ET03</strain>
    </source>
</reference>
<dbReference type="EMBL" id="PCGR01000002">
    <property type="protein sequence ID" value="PJK17138.1"/>
    <property type="molecule type" value="Genomic_DNA"/>
</dbReference>
<keyword evidence="1" id="KW-0802">TPR repeat</keyword>
<dbReference type="Gene3D" id="1.25.40.10">
    <property type="entry name" value="Tetratricopeptide repeat domain"/>
    <property type="match status" value="1"/>
</dbReference>
<dbReference type="SUPFAM" id="SSF47413">
    <property type="entry name" value="lambda repressor-like DNA-binding domains"/>
    <property type="match status" value="1"/>
</dbReference>
<dbReference type="CDD" id="cd00093">
    <property type="entry name" value="HTH_XRE"/>
    <property type="match status" value="1"/>
</dbReference>
<keyword evidence="2" id="KW-0175">Coiled coil</keyword>
<dbReference type="PROSITE" id="PS50943">
    <property type="entry name" value="HTH_CROC1"/>
    <property type="match status" value="1"/>
</dbReference>
<evidence type="ECO:0000256" key="2">
    <source>
        <dbReference type="SAM" id="Coils"/>
    </source>
</evidence>
<feature type="coiled-coil region" evidence="2">
    <location>
        <begin position="46"/>
        <end position="77"/>
    </location>
</feature>
<dbReference type="InterPro" id="IPR019734">
    <property type="entry name" value="TPR_rpt"/>
</dbReference>
<evidence type="ECO:0000259" key="3">
    <source>
        <dbReference type="PROSITE" id="PS50943"/>
    </source>
</evidence>
<dbReference type="Gene3D" id="1.10.260.40">
    <property type="entry name" value="lambda repressor-like DNA-binding domains"/>
    <property type="match status" value="1"/>
</dbReference>
<accession>A0A2M9F102</accession>
<evidence type="ECO:0000313" key="4">
    <source>
        <dbReference type="EMBL" id="PJK17138.1"/>
    </source>
</evidence>
<dbReference type="Gene3D" id="1.25.40.1000">
    <property type="match status" value="1"/>
</dbReference>
<dbReference type="GO" id="GO:0003677">
    <property type="term" value="F:DNA binding"/>
    <property type="evidence" value="ECO:0007669"/>
    <property type="project" value="InterPro"/>
</dbReference>
<sequence>MKIGSLIKFHRTKQGLTQQTLADGICSVPHLSKIENNSKEANEETIRLLLERLSIDLQDVEKLEEEIKELLKQFTDQMYYLEREEVHKSYKALQEKKELIPFTEYLYLYELYKTRYFLFTNDLDEAEKQLKWLSAHKQNFSQQEQYLHLYVGAIALILRGKMEEADKQLGYLIENAVLTPDYIGELNYNFSLVKSSLSQYGPSIYYGKNALQQFKEDFNFIRIVNTQMLLAVNYSRANMFNEAEEIYKHLIRNTRILKMTNHLPRIFHNMGDLYHTMSDYEKSCMYFEKAMSLLPEESELYMLCLYNKAISESQLNRLEISEANFDQLYQIASKSKILHYQLFAKFYSLYINDKETDAMEYLENKILPYTKKHSELKESHHHFAHLLSEYYKERGQYDKALELIN</sequence>
<dbReference type="Pfam" id="PF13181">
    <property type="entry name" value="TPR_8"/>
    <property type="match status" value="1"/>
</dbReference>
<dbReference type="AlphaFoldDB" id="A0A2M9F102"/>
<evidence type="ECO:0000313" key="5">
    <source>
        <dbReference type="Proteomes" id="UP000228680"/>
    </source>
</evidence>
<dbReference type="Pfam" id="PF01381">
    <property type="entry name" value="HTH_3"/>
    <property type="match status" value="1"/>
</dbReference>
<evidence type="ECO:0000256" key="1">
    <source>
        <dbReference type="PROSITE-ProRule" id="PRU00339"/>
    </source>
</evidence>
<proteinExistence type="predicted"/>
<keyword evidence="5" id="KW-1185">Reference proteome</keyword>
<dbReference type="InterPro" id="IPR010982">
    <property type="entry name" value="Lambda_DNA-bd_dom_sf"/>
</dbReference>
<feature type="domain" description="HTH cro/C1-type" evidence="3">
    <location>
        <begin position="7"/>
        <end position="60"/>
    </location>
</feature>
<feature type="repeat" description="TPR" evidence="1">
    <location>
        <begin position="264"/>
        <end position="297"/>
    </location>
</feature>
<dbReference type="InterPro" id="IPR011990">
    <property type="entry name" value="TPR-like_helical_dom_sf"/>
</dbReference>
<name>A0A2M9F102_9BACL</name>
<organism evidence="4 5">
    <name type="scientific">Chryseomicrobium excrementi</name>
    <dbReference type="NCBI Taxonomy" id="2041346"/>
    <lineage>
        <taxon>Bacteria</taxon>
        <taxon>Bacillati</taxon>
        <taxon>Bacillota</taxon>
        <taxon>Bacilli</taxon>
        <taxon>Bacillales</taxon>
        <taxon>Caryophanaceae</taxon>
        <taxon>Chryseomicrobium</taxon>
    </lineage>
</organism>
<dbReference type="PROSITE" id="PS50005">
    <property type="entry name" value="TPR"/>
    <property type="match status" value="1"/>
</dbReference>
<comment type="caution">
    <text evidence="4">The sequence shown here is derived from an EMBL/GenBank/DDBJ whole genome shotgun (WGS) entry which is preliminary data.</text>
</comment>
<protein>
    <submittedName>
        <fullName evidence="4">Transcriptional regulator</fullName>
    </submittedName>
</protein>
<dbReference type="RefSeq" id="WP_100353681.1">
    <property type="nucleotide sequence ID" value="NZ_PCGR01000002.1"/>
</dbReference>
<dbReference type="SMART" id="SM00530">
    <property type="entry name" value="HTH_XRE"/>
    <property type="match status" value="1"/>
</dbReference>
<dbReference type="InterPro" id="IPR001387">
    <property type="entry name" value="Cro/C1-type_HTH"/>
</dbReference>
<gene>
    <name evidence="4" type="ORF">CQS04_08295</name>
</gene>
<dbReference type="SMART" id="SM00028">
    <property type="entry name" value="TPR"/>
    <property type="match status" value="3"/>
</dbReference>
<dbReference type="Proteomes" id="UP000228680">
    <property type="component" value="Unassembled WGS sequence"/>
</dbReference>
<dbReference type="SUPFAM" id="SSF48452">
    <property type="entry name" value="TPR-like"/>
    <property type="match status" value="1"/>
</dbReference>